<sequence>MENINYQILKRSEKKLLKLFFEYFKHVINAHETLNQLLCEDNLEKRKELIKTIYEMENQSNRSEFKLINESIWTISKNSPLASHLRLTITIIMSSRDLERICDYANNLTKFIEHYLHLDIKIFNNLVTLHQSALNNLKKTFESLQDKEKPLTLQFENATKTIIEFEHQYRLVLTKYYETINKNEVTERIFLIDLVASVKHIERINDYCYNIIKSFLFIKNPEIFN</sequence>
<evidence type="ECO:0000259" key="1">
    <source>
        <dbReference type="Pfam" id="PF01895"/>
    </source>
</evidence>
<proteinExistence type="predicted"/>
<dbReference type="KEGG" id="mgx:CM1_02475"/>
<dbReference type="AlphaFoldDB" id="A0ABC7ZJD5"/>
<dbReference type="Proteomes" id="UP000005254">
    <property type="component" value="Chromosome"/>
</dbReference>
<feature type="domain" description="PhoU" evidence="1">
    <location>
        <begin position="44"/>
        <end position="110"/>
    </location>
</feature>
<dbReference type="InterPro" id="IPR026022">
    <property type="entry name" value="PhoU_dom"/>
</dbReference>
<dbReference type="SUPFAM" id="SSF109755">
    <property type="entry name" value="PhoU-like"/>
    <property type="match status" value="1"/>
</dbReference>
<dbReference type="EMBL" id="CP003772">
    <property type="protein sequence ID" value="AFQ04245.1"/>
    <property type="molecule type" value="Genomic_DNA"/>
</dbReference>
<name>A0ABC7ZJD5_MYCGT</name>
<organism evidence="2 3">
    <name type="scientific">Mycoplasmoides genitalium M6320</name>
    <dbReference type="NCBI Taxonomy" id="662945"/>
    <lineage>
        <taxon>Bacteria</taxon>
        <taxon>Bacillati</taxon>
        <taxon>Mycoplasmatota</taxon>
        <taxon>Mycoplasmoidales</taxon>
        <taxon>Mycoplasmoidaceae</taxon>
        <taxon>Mycoplasmoides</taxon>
    </lineage>
</organism>
<protein>
    <submittedName>
        <fullName evidence="2">Phosphate transport system regulatory protein PhoU</fullName>
    </submittedName>
</protein>
<feature type="domain" description="PhoU" evidence="1">
    <location>
        <begin position="128"/>
        <end position="213"/>
    </location>
</feature>
<dbReference type="PANTHER" id="PTHR42930:SF3">
    <property type="entry name" value="PHOSPHATE-SPECIFIC TRANSPORT SYSTEM ACCESSORY PROTEIN PHOU"/>
    <property type="match status" value="1"/>
</dbReference>
<evidence type="ECO:0000313" key="3">
    <source>
        <dbReference type="Proteomes" id="UP000005254"/>
    </source>
</evidence>
<dbReference type="PANTHER" id="PTHR42930">
    <property type="entry name" value="PHOSPHATE-SPECIFIC TRANSPORT SYSTEM ACCESSORY PROTEIN PHOU"/>
    <property type="match status" value="1"/>
</dbReference>
<dbReference type="NCBIfam" id="TIGR02135">
    <property type="entry name" value="phoU_full"/>
    <property type="match status" value="1"/>
</dbReference>
<dbReference type="Gene3D" id="1.20.58.220">
    <property type="entry name" value="Phosphate transport system protein phou homolog 2, domain 2"/>
    <property type="match status" value="1"/>
</dbReference>
<evidence type="ECO:0000313" key="2">
    <source>
        <dbReference type="EMBL" id="AFQ04245.1"/>
    </source>
</evidence>
<accession>A0ABC7ZJD5</accession>
<dbReference type="Pfam" id="PF01895">
    <property type="entry name" value="PhoU"/>
    <property type="match status" value="2"/>
</dbReference>
<dbReference type="InterPro" id="IPR038078">
    <property type="entry name" value="PhoU-like_sf"/>
</dbReference>
<dbReference type="InterPro" id="IPR028366">
    <property type="entry name" value="PhoU"/>
</dbReference>
<gene>
    <name evidence="2" type="ORF">CM1_02475</name>
</gene>
<reference evidence="2 3" key="1">
    <citation type="journal article" date="2012" name="J. Bacteriol.">
        <title>Draft Genome Sequences of Four Axenic Mycoplasma genitalium Strains Isolated from Denmark, Japan, and Australia.</title>
        <authorList>
            <person name="McGowin C.L."/>
            <person name="Ma L."/>
            <person name="Jensen J.S."/>
            <person name="Mancuso M.M."/>
            <person name="Hamasuna R."/>
            <person name="Adegboye D."/>
            <person name="Martin D.H."/>
        </authorList>
    </citation>
    <scope>NUCLEOTIDE SEQUENCE [LARGE SCALE GENOMIC DNA]</scope>
    <source>
        <strain evidence="2 3">M6320</strain>
    </source>
</reference>
<dbReference type="RefSeq" id="WP_014894502.1">
    <property type="nucleotide sequence ID" value="NC_018497.1"/>
</dbReference>